<dbReference type="EMBL" id="JAIWYP010000011">
    <property type="protein sequence ID" value="KAH3736676.1"/>
    <property type="molecule type" value="Genomic_DNA"/>
</dbReference>
<gene>
    <name evidence="1" type="ORF">DPMN_043249</name>
</gene>
<dbReference type="AlphaFoldDB" id="A0A9D4HZG8"/>
<organism evidence="1 2">
    <name type="scientific">Dreissena polymorpha</name>
    <name type="common">Zebra mussel</name>
    <name type="synonym">Mytilus polymorpha</name>
    <dbReference type="NCBI Taxonomy" id="45954"/>
    <lineage>
        <taxon>Eukaryota</taxon>
        <taxon>Metazoa</taxon>
        <taxon>Spiralia</taxon>
        <taxon>Lophotrochozoa</taxon>
        <taxon>Mollusca</taxon>
        <taxon>Bivalvia</taxon>
        <taxon>Autobranchia</taxon>
        <taxon>Heteroconchia</taxon>
        <taxon>Euheterodonta</taxon>
        <taxon>Imparidentia</taxon>
        <taxon>Neoheterodontei</taxon>
        <taxon>Myida</taxon>
        <taxon>Dreissenoidea</taxon>
        <taxon>Dreissenidae</taxon>
        <taxon>Dreissena</taxon>
    </lineage>
</organism>
<comment type="caution">
    <text evidence="1">The sequence shown here is derived from an EMBL/GenBank/DDBJ whole genome shotgun (WGS) entry which is preliminary data.</text>
</comment>
<proteinExistence type="predicted"/>
<protein>
    <submittedName>
        <fullName evidence="1">Uncharacterized protein</fullName>
    </submittedName>
</protein>
<reference evidence="1" key="1">
    <citation type="journal article" date="2019" name="bioRxiv">
        <title>The Genome of the Zebra Mussel, Dreissena polymorpha: A Resource for Invasive Species Research.</title>
        <authorList>
            <person name="McCartney M.A."/>
            <person name="Auch B."/>
            <person name="Kono T."/>
            <person name="Mallez S."/>
            <person name="Zhang Y."/>
            <person name="Obille A."/>
            <person name="Becker A."/>
            <person name="Abrahante J.E."/>
            <person name="Garbe J."/>
            <person name="Badalamenti J.P."/>
            <person name="Herman A."/>
            <person name="Mangelson H."/>
            <person name="Liachko I."/>
            <person name="Sullivan S."/>
            <person name="Sone E.D."/>
            <person name="Koren S."/>
            <person name="Silverstein K.A.T."/>
            <person name="Beckman K.B."/>
            <person name="Gohl D.M."/>
        </authorList>
    </citation>
    <scope>NUCLEOTIDE SEQUENCE</scope>
    <source>
        <strain evidence="1">Duluth1</strain>
        <tissue evidence="1">Whole animal</tissue>
    </source>
</reference>
<name>A0A9D4HZG8_DREPO</name>
<keyword evidence="2" id="KW-1185">Reference proteome</keyword>
<sequence>MVFSPLLEWRLESSTPCPPYTGGCFKYPLSRLQNHDNGDGLLFYVNVHLYNNAGHCTSIRTETFRLPSRFPPGHGSVFDLDPEMMNIATDIDVHFTANVVCAGWKGFKHHETVSLEVGIGLNRTSANVIPFQGISDVNKICLNSSSISNNSIYFFLVKATCSDGSTTSASNGVRLYDEPSLKNQLKINVGKDCFSNGMEVSIALDSTLIELQFPLIIGQRYVLFAEDSKWKNVLRIDTSDALVQIRDDFYFLIPYTEKPNLQVQLNISNRNIFRLRINRCPAENILPNNNQLNISWTFRKNATTEDIVFSASLLASVSVNGSDLETVFAPSQASVESFDLTFHNMNFEEQTCYKASLQMCNNVRCLCPSHSRSFTVEFQAPDISFIRAELKLKNVEECADVKATWEIIGQSDNVAFYQWSLSRDNEGGKILSVWKMCFPMRHPFSCFRFPILDSIIHYFTILN</sequence>
<reference evidence="1" key="2">
    <citation type="submission" date="2020-11" db="EMBL/GenBank/DDBJ databases">
        <authorList>
            <person name="McCartney M.A."/>
            <person name="Auch B."/>
            <person name="Kono T."/>
            <person name="Mallez S."/>
            <person name="Becker A."/>
            <person name="Gohl D.M."/>
            <person name="Silverstein K.A.T."/>
            <person name="Koren S."/>
            <person name="Bechman K.B."/>
            <person name="Herman A."/>
            <person name="Abrahante J.E."/>
            <person name="Garbe J."/>
        </authorList>
    </citation>
    <scope>NUCLEOTIDE SEQUENCE</scope>
    <source>
        <strain evidence="1">Duluth1</strain>
        <tissue evidence="1">Whole animal</tissue>
    </source>
</reference>
<evidence type="ECO:0000313" key="1">
    <source>
        <dbReference type="EMBL" id="KAH3736676.1"/>
    </source>
</evidence>
<evidence type="ECO:0000313" key="2">
    <source>
        <dbReference type="Proteomes" id="UP000828390"/>
    </source>
</evidence>
<dbReference type="Proteomes" id="UP000828390">
    <property type="component" value="Unassembled WGS sequence"/>
</dbReference>
<accession>A0A9D4HZG8</accession>